<accession>A0ABQ3MVZ9</accession>
<dbReference type="Gene3D" id="3.30.450.20">
    <property type="entry name" value="PAS domain"/>
    <property type="match status" value="1"/>
</dbReference>
<keyword evidence="3" id="KW-0418">Kinase</keyword>
<evidence type="ECO:0000256" key="5">
    <source>
        <dbReference type="SAM" id="Phobius"/>
    </source>
</evidence>
<keyword evidence="5" id="KW-0812">Transmembrane</keyword>
<dbReference type="Gene3D" id="1.10.287.130">
    <property type="match status" value="1"/>
</dbReference>
<dbReference type="PANTHER" id="PTHR43065:SF34">
    <property type="entry name" value="SPORULATION KINASE A"/>
    <property type="match status" value="1"/>
</dbReference>
<evidence type="ECO:0000313" key="8">
    <source>
        <dbReference type="Proteomes" id="UP000637074"/>
    </source>
</evidence>
<dbReference type="EC" id="2.7.13.3" evidence="2"/>
<comment type="catalytic activity">
    <reaction evidence="1">
        <text>ATP + protein L-histidine = ADP + protein N-phospho-L-histidine.</text>
        <dbReference type="EC" id="2.7.13.3"/>
    </reaction>
</comment>
<reference evidence="7 8" key="1">
    <citation type="journal article" date="2022" name="Int. J. Syst. Evol. Microbiol.">
        <title>Neobacillus kokaensis sp. nov., isolated from soil.</title>
        <authorList>
            <person name="Yuki K."/>
            <person name="Matsubara H."/>
            <person name="Yamaguchi S."/>
        </authorList>
    </citation>
    <scope>NUCLEOTIDE SEQUENCE [LARGE SCALE GENOMIC DNA]</scope>
    <source>
        <strain evidence="7 8">LOB 377</strain>
    </source>
</reference>
<dbReference type="CDD" id="cd00130">
    <property type="entry name" value="PAS"/>
    <property type="match status" value="1"/>
</dbReference>
<keyword evidence="4" id="KW-0902">Two-component regulatory system</keyword>
<dbReference type="InterPro" id="IPR000014">
    <property type="entry name" value="PAS"/>
</dbReference>
<dbReference type="InterPro" id="IPR013656">
    <property type="entry name" value="PAS_4"/>
</dbReference>
<keyword evidence="3" id="KW-0808">Transferase</keyword>
<evidence type="ECO:0000256" key="4">
    <source>
        <dbReference type="ARBA" id="ARBA00023012"/>
    </source>
</evidence>
<dbReference type="EMBL" id="BNDS01000001">
    <property type="protein sequence ID" value="GHH96848.1"/>
    <property type="molecule type" value="Genomic_DNA"/>
</dbReference>
<dbReference type="CDD" id="cd00082">
    <property type="entry name" value="HisKA"/>
    <property type="match status" value="1"/>
</dbReference>
<evidence type="ECO:0000256" key="3">
    <source>
        <dbReference type="ARBA" id="ARBA00022777"/>
    </source>
</evidence>
<dbReference type="SUPFAM" id="SSF47384">
    <property type="entry name" value="Homodimeric domain of signal transducing histidine kinase"/>
    <property type="match status" value="1"/>
</dbReference>
<keyword evidence="5" id="KW-0472">Membrane</keyword>
<proteinExistence type="predicted"/>
<feature type="domain" description="PAC" evidence="6">
    <location>
        <begin position="147"/>
        <end position="199"/>
    </location>
</feature>
<dbReference type="InterPro" id="IPR000700">
    <property type="entry name" value="PAS-assoc_C"/>
</dbReference>
<name>A0ABQ3MVZ9_9BACI</name>
<evidence type="ECO:0000259" key="6">
    <source>
        <dbReference type="PROSITE" id="PS50113"/>
    </source>
</evidence>
<dbReference type="NCBIfam" id="TIGR00229">
    <property type="entry name" value="sensory_box"/>
    <property type="match status" value="1"/>
</dbReference>
<organism evidence="7 8">
    <name type="scientific">Neobacillus kokaensis</name>
    <dbReference type="NCBI Taxonomy" id="2759023"/>
    <lineage>
        <taxon>Bacteria</taxon>
        <taxon>Bacillati</taxon>
        <taxon>Bacillota</taxon>
        <taxon>Bacilli</taxon>
        <taxon>Bacillales</taxon>
        <taxon>Bacillaceae</taxon>
        <taxon>Neobacillus</taxon>
    </lineage>
</organism>
<protein>
    <recommendedName>
        <fullName evidence="2">histidine kinase</fullName>
        <ecNumber evidence="2">2.7.13.3</ecNumber>
    </recommendedName>
</protein>
<dbReference type="Proteomes" id="UP000637074">
    <property type="component" value="Unassembled WGS sequence"/>
</dbReference>
<keyword evidence="8" id="KW-1185">Reference proteome</keyword>
<dbReference type="InterPro" id="IPR003661">
    <property type="entry name" value="HisK_dim/P_dom"/>
</dbReference>
<keyword evidence="5" id="KW-1133">Transmembrane helix</keyword>
<comment type="caution">
    <text evidence="7">The sequence shown here is derived from an EMBL/GenBank/DDBJ whole genome shotgun (WGS) entry which is preliminary data.</text>
</comment>
<evidence type="ECO:0000256" key="2">
    <source>
        <dbReference type="ARBA" id="ARBA00012438"/>
    </source>
</evidence>
<evidence type="ECO:0000256" key="1">
    <source>
        <dbReference type="ARBA" id="ARBA00000085"/>
    </source>
</evidence>
<dbReference type="SUPFAM" id="SSF55785">
    <property type="entry name" value="PYP-like sensor domain (PAS domain)"/>
    <property type="match status" value="1"/>
</dbReference>
<dbReference type="InterPro" id="IPR035965">
    <property type="entry name" value="PAS-like_dom_sf"/>
</dbReference>
<dbReference type="Pfam" id="PF08448">
    <property type="entry name" value="PAS_4"/>
    <property type="match status" value="1"/>
</dbReference>
<gene>
    <name evidence="7" type="ORF">AM1BK_03910</name>
</gene>
<dbReference type="InterPro" id="IPR036097">
    <property type="entry name" value="HisK_dim/P_sf"/>
</dbReference>
<sequence length="246" mass="28635">MQKKKLILLYILISIIWIFGSNYFIYNFFSDSFNVVAARIKEVIYVIITGGFFYFFVSKTEELHTSKEDQQRLSTLINSMVDFVNFKDGEGRWIEANNFGLKLFQLENVDYRGKKDSELAEYTDFYAEALRFCEISDEQTWKNGEITRVEESLPTPDGTIKIFDTIKVPLFNPDGTRKGLVVMGRDITERKEMLKELQEREERLRRTEKLSVVGELSASVAHEIRNPLTSLKGFVQLLQVEDAKHQ</sequence>
<dbReference type="PROSITE" id="PS50113">
    <property type="entry name" value="PAC"/>
    <property type="match status" value="1"/>
</dbReference>
<dbReference type="Pfam" id="PF00512">
    <property type="entry name" value="HisKA"/>
    <property type="match status" value="1"/>
</dbReference>
<feature type="transmembrane region" description="Helical" evidence="5">
    <location>
        <begin position="7"/>
        <end position="26"/>
    </location>
</feature>
<evidence type="ECO:0000313" key="7">
    <source>
        <dbReference type="EMBL" id="GHH96848.1"/>
    </source>
</evidence>
<feature type="transmembrane region" description="Helical" evidence="5">
    <location>
        <begin position="38"/>
        <end position="57"/>
    </location>
</feature>
<dbReference type="PANTHER" id="PTHR43065">
    <property type="entry name" value="SENSOR HISTIDINE KINASE"/>
    <property type="match status" value="1"/>
</dbReference>